<feature type="compositionally biased region" description="Basic and acidic residues" evidence="1">
    <location>
        <begin position="15"/>
        <end position="47"/>
    </location>
</feature>
<proteinExistence type="predicted"/>
<sequence length="133" mass="15285">MGRQQLQSELCRAGLRTDRRSEAQSEGRGSRCTVEQREREKVERDREIEDGDDRLYASHPSPPSQFTLMTCPVQRESVNKCSDLMLRYLPQTLENNLTNLVKRNGELENQMAKLIQICQQVEVCDTPSCLSPE</sequence>
<protein>
    <submittedName>
        <fullName evidence="2">Putative E3 ubiquitin-protein ligase MID2</fullName>
    </submittedName>
</protein>
<evidence type="ECO:0000313" key="2">
    <source>
        <dbReference type="EMBL" id="TNN81909.1"/>
    </source>
</evidence>
<feature type="region of interest" description="Disordered" evidence="1">
    <location>
        <begin position="1"/>
        <end position="67"/>
    </location>
</feature>
<dbReference type="AlphaFoldDB" id="A0A4Z2IV87"/>
<comment type="caution">
    <text evidence="2">The sequence shown here is derived from an EMBL/GenBank/DDBJ whole genome shotgun (WGS) entry which is preliminary data.</text>
</comment>
<gene>
    <name evidence="2" type="primary">MID2</name>
    <name evidence="2" type="ORF">EYF80_007817</name>
</gene>
<dbReference type="EMBL" id="SRLO01000043">
    <property type="protein sequence ID" value="TNN81909.1"/>
    <property type="molecule type" value="Genomic_DNA"/>
</dbReference>
<reference evidence="2 3" key="1">
    <citation type="submission" date="2019-03" db="EMBL/GenBank/DDBJ databases">
        <title>First draft genome of Liparis tanakae, snailfish: a comprehensive survey of snailfish specific genes.</title>
        <authorList>
            <person name="Kim W."/>
            <person name="Song I."/>
            <person name="Jeong J.-H."/>
            <person name="Kim D."/>
            <person name="Kim S."/>
            <person name="Ryu S."/>
            <person name="Song J.Y."/>
            <person name="Lee S.K."/>
        </authorList>
    </citation>
    <scope>NUCLEOTIDE SEQUENCE [LARGE SCALE GENOMIC DNA]</scope>
    <source>
        <tissue evidence="2">Muscle</tissue>
    </source>
</reference>
<accession>A0A4Z2IV87</accession>
<evidence type="ECO:0000256" key="1">
    <source>
        <dbReference type="SAM" id="MobiDB-lite"/>
    </source>
</evidence>
<evidence type="ECO:0000313" key="3">
    <source>
        <dbReference type="Proteomes" id="UP000314294"/>
    </source>
</evidence>
<keyword evidence="3" id="KW-1185">Reference proteome</keyword>
<dbReference type="OrthoDB" id="10548555at2759"/>
<dbReference type="Proteomes" id="UP000314294">
    <property type="component" value="Unassembled WGS sequence"/>
</dbReference>
<organism evidence="2 3">
    <name type="scientific">Liparis tanakae</name>
    <name type="common">Tanaka's snailfish</name>
    <dbReference type="NCBI Taxonomy" id="230148"/>
    <lineage>
        <taxon>Eukaryota</taxon>
        <taxon>Metazoa</taxon>
        <taxon>Chordata</taxon>
        <taxon>Craniata</taxon>
        <taxon>Vertebrata</taxon>
        <taxon>Euteleostomi</taxon>
        <taxon>Actinopterygii</taxon>
        <taxon>Neopterygii</taxon>
        <taxon>Teleostei</taxon>
        <taxon>Neoteleostei</taxon>
        <taxon>Acanthomorphata</taxon>
        <taxon>Eupercaria</taxon>
        <taxon>Perciformes</taxon>
        <taxon>Cottioidei</taxon>
        <taxon>Cottales</taxon>
        <taxon>Liparidae</taxon>
        <taxon>Liparis</taxon>
    </lineage>
</organism>
<name>A0A4Z2IV87_9TELE</name>